<sequence length="323" mass="34874">MKKELLSICFTIFTITVNSQVGINTNDPKSTLDVSAKRNLAGAVNDNTQNYGVKLPTISRLELSQNTAVYGINQKGSMIYINDVSGGTAVGQLVNVTTIGYYYFDGIVWKKVQSRMSNTVSVSTLIDPNILGYVPSATANATTAGVPTITGTTVTKAGNVTYTTNGHSYAYYIAGRVITWYEAYNAARSLGGYLATFTTDAEWAFVDAGLLSTSTPSGWIGFAKFNWNAGTALVPNPEMKWITGEQPNHDYSAGGVTSIRKSNWFRSGEPNNSGGTEGFVHFYKTSSNNTVSYGGYSTTHPWNDVTANNTGETITSFIVEFQQ</sequence>
<gene>
    <name evidence="2" type="ORF">GCM10010984_13210</name>
    <name evidence="3" type="ORF">SAMN05443634_11516</name>
</gene>
<dbReference type="InterPro" id="IPR016186">
    <property type="entry name" value="C-type_lectin-like/link_sf"/>
</dbReference>
<dbReference type="Proteomes" id="UP000184120">
    <property type="component" value="Unassembled WGS sequence"/>
</dbReference>
<dbReference type="InterPro" id="IPR016187">
    <property type="entry name" value="CTDL_fold"/>
</dbReference>
<dbReference type="SUPFAM" id="SSF56436">
    <property type="entry name" value="C-type lectin-like"/>
    <property type="match status" value="1"/>
</dbReference>
<dbReference type="AlphaFoldDB" id="A0A1M7CRX6"/>
<reference evidence="2" key="5">
    <citation type="submission" date="2024-05" db="EMBL/GenBank/DDBJ databases">
        <authorList>
            <person name="Sun Q."/>
            <person name="Zhou Y."/>
        </authorList>
    </citation>
    <scope>NUCLEOTIDE SEQUENCE</scope>
    <source>
        <strain evidence="2">CGMCC 1.12707</strain>
    </source>
</reference>
<evidence type="ECO:0000313" key="5">
    <source>
        <dbReference type="Proteomes" id="UP000650994"/>
    </source>
</evidence>
<accession>A0A1M7CRX6</accession>
<evidence type="ECO:0000259" key="1">
    <source>
        <dbReference type="PROSITE" id="PS50041"/>
    </source>
</evidence>
<reference evidence="4" key="2">
    <citation type="submission" date="2016-11" db="EMBL/GenBank/DDBJ databases">
        <authorList>
            <person name="Varghese N."/>
            <person name="Submissions S."/>
        </authorList>
    </citation>
    <scope>NUCLEOTIDE SEQUENCE [LARGE SCALE GENOMIC DNA]</scope>
    <source>
        <strain evidence="4">DSM 27989</strain>
    </source>
</reference>
<dbReference type="EMBL" id="FRBH01000015">
    <property type="protein sequence ID" value="SHL70078.1"/>
    <property type="molecule type" value="Genomic_DNA"/>
</dbReference>
<dbReference type="EMBL" id="BMFL01000008">
    <property type="protein sequence ID" value="GGE97083.1"/>
    <property type="molecule type" value="Genomic_DNA"/>
</dbReference>
<organism evidence="3 4">
    <name type="scientific">Chishuiella changwenlii</name>
    <dbReference type="NCBI Taxonomy" id="1434701"/>
    <lineage>
        <taxon>Bacteria</taxon>
        <taxon>Pseudomonadati</taxon>
        <taxon>Bacteroidota</taxon>
        <taxon>Flavobacteriia</taxon>
        <taxon>Flavobacteriales</taxon>
        <taxon>Weeksellaceae</taxon>
        <taxon>Chishuiella</taxon>
    </lineage>
</organism>
<dbReference type="Gene3D" id="3.10.100.10">
    <property type="entry name" value="Mannose-Binding Protein A, subunit A"/>
    <property type="match status" value="1"/>
</dbReference>
<evidence type="ECO:0000313" key="4">
    <source>
        <dbReference type="Proteomes" id="UP000184120"/>
    </source>
</evidence>
<evidence type="ECO:0000313" key="3">
    <source>
        <dbReference type="EMBL" id="SHL70078.1"/>
    </source>
</evidence>
<feature type="domain" description="C-type lectin" evidence="1">
    <location>
        <begin position="166"/>
        <end position="316"/>
    </location>
</feature>
<reference evidence="5" key="4">
    <citation type="journal article" date="2019" name="Int. J. Syst. Evol. Microbiol.">
        <title>The Global Catalogue of Microorganisms (GCM) 10K type strain sequencing project: providing services to taxonomists for standard genome sequencing and annotation.</title>
        <authorList>
            <consortium name="The Broad Institute Genomics Platform"/>
            <consortium name="The Broad Institute Genome Sequencing Center for Infectious Disease"/>
            <person name="Wu L."/>
            <person name="Ma J."/>
        </authorList>
    </citation>
    <scope>NUCLEOTIDE SEQUENCE [LARGE SCALE GENOMIC DNA]</scope>
    <source>
        <strain evidence="5">CGMCC 1.12707</strain>
    </source>
</reference>
<evidence type="ECO:0000313" key="2">
    <source>
        <dbReference type="EMBL" id="GGE97083.1"/>
    </source>
</evidence>
<keyword evidence="5" id="KW-1185">Reference proteome</keyword>
<dbReference type="RefSeq" id="WP_072934004.1">
    <property type="nucleotide sequence ID" value="NZ_BMFL01000008.1"/>
</dbReference>
<dbReference type="STRING" id="1434701.SAMN05443634_11516"/>
<dbReference type="InterPro" id="IPR001304">
    <property type="entry name" value="C-type_lectin-like"/>
</dbReference>
<dbReference type="OrthoDB" id="9808953at2"/>
<proteinExistence type="predicted"/>
<dbReference type="CDD" id="cd00037">
    <property type="entry name" value="CLECT"/>
    <property type="match status" value="1"/>
</dbReference>
<dbReference type="Proteomes" id="UP000650994">
    <property type="component" value="Unassembled WGS sequence"/>
</dbReference>
<reference evidence="2" key="1">
    <citation type="journal article" date="2014" name="Int. J. Syst. Evol. Microbiol.">
        <title>Complete genome of a new Firmicutes species belonging to the dominant human colonic microbiota ('Ruminococcus bicirculans') reveals two chromosomes and a selective capacity to utilize plant glucans.</title>
        <authorList>
            <consortium name="NISC Comparative Sequencing Program"/>
            <person name="Wegmann U."/>
            <person name="Louis P."/>
            <person name="Goesmann A."/>
            <person name="Henrissat B."/>
            <person name="Duncan S.H."/>
            <person name="Flint H.J."/>
        </authorList>
    </citation>
    <scope>NUCLEOTIDE SEQUENCE</scope>
    <source>
        <strain evidence="2">CGMCC 1.12707</strain>
    </source>
</reference>
<dbReference type="PROSITE" id="PS50041">
    <property type="entry name" value="C_TYPE_LECTIN_2"/>
    <property type="match status" value="1"/>
</dbReference>
<protein>
    <recommendedName>
        <fullName evidence="1">C-type lectin domain-containing protein</fullName>
    </recommendedName>
</protein>
<name>A0A1M7CRX6_9FLAO</name>
<reference evidence="3" key="3">
    <citation type="submission" date="2016-11" db="EMBL/GenBank/DDBJ databases">
        <authorList>
            <person name="Jaros S."/>
            <person name="Januszkiewicz K."/>
            <person name="Wedrychowicz H."/>
        </authorList>
    </citation>
    <scope>NUCLEOTIDE SEQUENCE [LARGE SCALE GENOMIC DNA]</scope>
    <source>
        <strain evidence="3">DSM 27989</strain>
    </source>
</reference>